<reference evidence="8" key="2">
    <citation type="submission" date="2020-09" db="EMBL/GenBank/DDBJ databases">
        <authorList>
            <person name="Sun Q."/>
            <person name="Zhou Y."/>
        </authorList>
    </citation>
    <scope>NUCLEOTIDE SEQUENCE</scope>
    <source>
        <strain evidence="8">CGMCC 4.7398</strain>
    </source>
</reference>
<reference evidence="8" key="1">
    <citation type="journal article" date="2014" name="Int. J. Syst. Evol. Microbiol.">
        <title>Complete genome sequence of Corynebacterium casei LMG S-19264T (=DSM 44701T), isolated from a smear-ripened cheese.</title>
        <authorList>
            <consortium name="US DOE Joint Genome Institute (JGI-PGF)"/>
            <person name="Walter F."/>
            <person name="Albersmeier A."/>
            <person name="Kalinowski J."/>
            <person name="Ruckert C."/>
        </authorList>
    </citation>
    <scope>NUCLEOTIDE SEQUENCE</scope>
    <source>
        <strain evidence="8">CGMCC 4.7398</strain>
    </source>
</reference>
<gene>
    <name evidence="7" type="primary">mltG</name>
    <name evidence="8" type="ORF">GCM10017772_40100</name>
</gene>
<feature type="site" description="Important for catalytic activity" evidence="7">
    <location>
        <position position="214"/>
    </location>
</feature>
<comment type="function">
    <text evidence="7">Functions as a peptidoglycan terminase that cleaves nascent peptidoglycan strands endolytically to terminate their elongation.</text>
</comment>
<dbReference type="GO" id="GO:0008932">
    <property type="term" value="F:lytic endotransglycosylase activity"/>
    <property type="evidence" value="ECO:0007669"/>
    <property type="project" value="UniProtKB-UniRule"/>
</dbReference>
<evidence type="ECO:0000313" key="8">
    <source>
        <dbReference type="EMBL" id="GHH77910.1"/>
    </source>
</evidence>
<dbReference type="NCBIfam" id="TIGR00247">
    <property type="entry name" value="endolytic transglycosylase MltG"/>
    <property type="match status" value="1"/>
</dbReference>
<sequence length="337" mass="36293">MVAVLVVVGGLGAWTVKNDGYLFGIPTPLAAADYEGAGGEPVDVEVPENANGYTIAEELVAKDVVASSGAFIRAFNANPDAVAIQPGTHTLNLQMSAASAVALLAENKVVRGGLTIPEGLTATQIEQRMIKQGWPKADVRAAFKNVKQMLPPEAGGKPEGWLFPSTYDVKPEETPAADVLQQMIVQTVSVLDAVDVPSDQREEILAMASLIEREAKNPEDQPKMSRVIHSRIEQDWYLGIDAAILYGVGRTSGALYQSELDDASNPYNLRRHKGLPPTAISNPGRSAIQAAMKPADGPWMYWCAVNLETGETKFATTEEEFNTLVAELRAWEDANGY</sequence>
<dbReference type="AlphaFoldDB" id="A0A919G5Y1"/>
<dbReference type="Proteomes" id="UP000627369">
    <property type="component" value="Unassembled WGS sequence"/>
</dbReference>
<comment type="catalytic activity">
    <reaction evidence="7">
        <text>a peptidoglycan chain = a peptidoglycan chain with N-acetyl-1,6-anhydromuramyl-[peptide] at the reducing end + a peptidoglycan chain with N-acetylglucosamine at the non-reducing end.</text>
        <dbReference type="EC" id="4.2.2.29"/>
    </reaction>
</comment>
<evidence type="ECO:0000256" key="4">
    <source>
        <dbReference type="ARBA" id="ARBA00023136"/>
    </source>
</evidence>
<evidence type="ECO:0000256" key="5">
    <source>
        <dbReference type="ARBA" id="ARBA00023239"/>
    </source>
</evidence>
<evidence type="ECO:0000256" key="1">
    <source>
        <dbReference type="ARBA" id="ARBA00022475"/>
    </source>
</evidence>
<dbReference type="EMBL" id="BNAS01000006">
    <property type="protein sequence ID" value="GHH77910.1"/>
    <property type="molecule type" value="Genomic_DNA"/>
</dbReference>
<keyword evidence="4 7" id="KW-0472">Membrane</keyword>
<dbReference type="GO" id="GO:0005886">
    <property type="term" value="C:plasma membrane"/>
    <property type="evidence" value="ECO:0007669"/>
    <property type="project" value="UniProtKB-UniRule"/>
</dbReference>
<dbReference type="InterPro" id="IPR003770">
    <property type="entry name" value="MLTG-like"/>
</dbReference>
<dbReference type="PANTHER" id="PTHR30518">
    <property type="entry name" value="ENDOLYTIC MUREIN TRANSGLYCOSYLASE"/>
    <property type="match status" value="1"/>
</dbReference>
<keyword evidence="2 7" id="KW-0812">Transmembrane</keyword>
<keyword evidence="6 7" id="KW-0961">Cell wall biogenesis/degradation</keyword>
<organism evidence="8 9">
    <name type="scientific">Promicromonospora soli</name>
    <dbReference type="NCBI Taxonomy" id="2035533"/>
    <lineage>
        <taxon>Bacteria</taxon>
        <taxon>Bacillati</taxon>
        <taxon>Actinomycetota</taxon>
        <taxon>Actinomycetes</taxon>
        <taxon>Micrococcales</taxon>
        <taxon>Promicromonosporaceae</taxon>
        <taxon>Promicromonospora</taxon>
    </lineage>
</organism>
<comment type="caution">
    <text evidence="8">The sequence shown here is derived from an EMBL/GenBank/DDBJ whole genome shotgun (WGS) entry which is preliminary data.</text>
</comment>
<dbReference type="GO" id="GO:0071555">
    <property type="term" value="P:cell wall organization"/>
    <property type="evidence" value="ECO:0007669"/>
    <property type="project" value="UniProtKB-KW"/>
</dbReference>
<keyword evidence="3 7" id="KW-1133">Transmembrane helix</keyword>
<evidence type="ECO:0000256" key="7">
    <source>
        <dbReference type="HAMAP-Rule" id="MF_02065"/>
    </source>
</evidence>
<protein>
    <recommendedName>
        <fullName evidence="7">Endolytic murein transglycosylase</fullName>
        <ecNumber evidence="7">4.2.2.29</ecNumber>
    </recommendedName>
    <alternativeName>
        <fullName evidence="7">Peptidoglycan lytic transglycosylase</fullName>
    </alternativeName>
    <alternativeName>
        <fullName evidence="7">Peptidoglycan polymerization terminase</fullName>
    </alternativeName>
</protein>
<dbReference type="Gene3D" id="3.30.1490.480">
    <property type="entry name" value="Endolytic murein transglycosylase"/>
    <property type="match status" value="1"/>
</dbReference>
<dbReference type="Pfam" id="PF02618">
    <property type="entry name" value="YceG"/>
    <property type="match status" value="1"/>
</dbReference>
<dbReference type="GO" id="GO:0009252">
    <property type="term" value="P:peptidoglycan biosynthetic process"/>
    <property type="evidence" value="ECO:0007669"/>
    <property type="project" value="UniProtKB-UniRule"/>
</dbReference>
<comment type="similarity">
    <text evidence="7">Belongs to the transglycosylase MltG family.</text>
</comment>
<evidence type="ECO:0000256" key="6">
    <source>
        <dbReference type="ARBA" id="ARBA00023316"/>
    </source>
</evidence>
<keyword evidence="5 7" id="KW-0456">Lyase</keyword>
<accession>A0A919G5Y1</accession>
<dbReference type="RefSeq" id="WP_189671038.1">
    <property type="nucleotide sequence ID" value="NZ_BNAS01000006.1"/>
</dbReference>
<dbReference type="EC" id="4.2.2.29" evidence="7"/>
<evidence type="ECO:0000256" key="2">
    <source>
        <dbReference type="ARBA" id="ARBA00022692"/>
    </source>
</evidence>
<evidence type="ECO:0000256" key="3">
    <source>
        <dbReference type="ARBA" id="ARBA00022989"/>
    </source>
</evidence>
<name>A0A919G5Y1_9MICO</name>
<dbReference type="PANTHER" id="PTHR30518:SF2">
    <property type="entry name" value="ENDOLYTIC MUREIN TRANSGLYCOSYLASE"/>
    <property type="match status" value="1"/>
</dbReference>
<proteinExistence type="inferred from homology"/>
<keyword evidence="1 7" id="KW-1003">Cell membrane</keyword>
<keyword evidence="9" id="KW-1185">Reference proteome</keyword>
<dbReference type="HAMAP" id="MF_02065">
    <property type="entry name" value="MltG"/>
    <property type="match status" value="1"/>
</dbReference>
<evidence type="ECO:0000313" key="9">
    <source>
        <dbReference type="Proteomes" id="UP000627369"/>
    </source>
</evidence>